<dbReference type="InterPro" id="IPR003607">
    <property type="entry name" value="HD/PDEase_dom"/>
</dbReference>
<evidence type="ECO:0000256" key="3">
    <source>
        <dbReference type="PIRSR" id="PIRSR623088-3"/>
    </source>
</evidence>
<accession>A0AA38IXJ7</accession>
<name>A0AA38IXJ7_9CUCU</name>
<dbReference type="AlphaFoldDB" id="A0AA38IXJ7"/>
<dbReference type="GO" id="GO:0046872">
    <property type="term" value="F:metal ion binding"/>
    <property type="evidence" value="ECO:0007669"/>
    <property type="project" value="UniProtKB-KW"/>
</dbReference>
<dbReference type="Pfam" id="PF00233">
    <property type="entry name" value="PDEase_I"/>
    <property type="match status" value="1"/>
</dbReference>
<dbReference type="SUPFAM" id="SSF109604">
    <property type="entry name" value="HD-domain/PDEase-like"/>
    <property type="match status" value="1"/>
</dbReference>
<feature type="binding site" evidence="3">
    <location>
        <position position="148"/>
    </location>
    <ligand>
        <name>Zn(2+)</name>
        <dbReference type="ChEBI" id="CHEBI:29105"/>
        <label>1</label>
    </ligand>
</feature>
<dbReference type="PROSITE" id="PS51845">
    <property type="entry name" value="PDEASE_I_2"/>
    <property type="match status" value="1"/>
</dbReference>
<dbReference type="PROSITE" id="PS00126">
    <property type="entry name" value="PDEASE_I_1"/>
    <property type="match status" value="1"/>
</dbReference>
<organism evidence="5 6">
    <name type="scientific">Zophobas morio</name>
    <dbReference type="NCBI Taxonomy" id="2755281"/>
    <lineage>
        <taxon>Eukaryota</taxon>
        <taxon>Metazoa</taxon>
        <taxon>Ecdysozoa</taxon>
        <taxon>Arthropoda</taxon>
        <taxon>Hexapoda</taxon>
        <taxon>Insecta</taxon>
        <taxon>Pterygota</taxon>
        <taxon>Neoptera</taxon>
        <taxon>Endopterygota</taxon>
        <taxon>Coleoptera</taxon>
        <taxon>Polyphaga</taxon>
        <taxon>Cucujiformia</taxon>
        <taxon>Tenebrionidae</taxon>
        <taxon>Zophobas</taxon>
    </lineage>
</organism>
<feature type="domain" description="PDEase" evidence="4">
    <location>
        <begin position="1"/>
        <end position="243"/>
    </location>
</feature>
<dbReference type="PANTHER" id="PTHR11347">
    <property type="entry name" value="CYCLIC NUCLEOTIDE PHOSPHODIESTERASE"/>
    <property type="match status" value="1"/>
</dbReference>
<comment type="caution">
    <text evidence="5">The sequence shown here is derived from an EMBL/GenBank/DDBJ whole genome shotgun (WGS) entry which is preliminary data.</text>
</comment>
<keyword evidence="1 3" id="KW-0479">Metal-binding</keyword>
<evidence type="ECO:0000313" key="6">
    <source>
        <dbReference type="Proteomes" id="UP001168821"/>
    </source>
</evidence>
<dbReference type="Gene3D" id="1.10.1300.10">
    <property type="entry name" value="3'5'-cyclic nucleotide phosphodiesterase, catalytic domain"/>
    <property type="match status" value="1"/>
</dbReference>
<dbReference type="PRINTS" id="PR00387">
    <property type="entry name" value="PDIESTERASE1"/>
</dbReference>
<feature type="binding site" evidence="3">
    <location>
        <position position="40"/>
    </location>
    <ligand>
        <name>Zn(2+)</name>
        <dbReference type="ChEBI" id="CHEBI:29105"/>
        <label>2</label>
    </ligand>
</feature>
<sequence length="249" mass="28872">MKNLLRGAKCSFFAGTALENLSPSCPFQLKSLIIAALGHDLDHGGFTNNFLQLINDDLAQLYDESFLENHHFRVTMTILNDCEIYSNLSENTYRMINKEIKEAILATDLALYFKFRAKLAQISNEGLFDWGNSMHRTYVKAIMMTSCDLSGQCKPFFVAKRITDNLYREFYHQGDMEKKMGLHPLSIMDREKQHTIPEDQVQFLNIVVIPCVDLLRVVLPNTEDLYFEACNLRDAWQDIINKREERKMI</sequence>
<dbReference type="InterPro" id="IPR023088">
    <property type="entry name" value="PDEase"/>
</dbReference>
<reference evidence="5" key="1">
    <citation type="journal article" date="2023" name="G3 (Bethesda)">
        <title>Whole genome assemblies of Zophobas morio and Tenebrio molitor.</title>
        <authorList>
            <person name="Kaur S."/>
            <person name="Stinson S.A."/>
            <person name="diCenzo G.C."/>
        </authorList>
    </citation>
    <scope>NUCLEOTIDE SEQUENCE</scope>
    <source>
        <strain evidence="5">QUZm001</strain>
    </source>
</reference>
<keyword evidence="2" id="KW-0378">Hydrolase</keyword>
<dbReference type="GO" id="GO:0004114">
    <property type="term" value="F:3',5'-cyclic-nucleotide phosphodiesterase activity"/>
    <property type="evidence" value="ECO:0007669"/>
    <property type="project" value="InterPro"/>
</dbReference>
<dbReference type="InterPro" id="IPR023174">
    <property type="entry name" value="PDEase_CS"/>
</dbReference>
<dbReference type="CDD" id="cd00077">
    <property type="entry name" value="HDc"/>
    <property type="match status" value="1"/>
</dbReference>
<dbReference type="InterPro" id="IPR036971">
    <property type="entry name" value="PDEase_catalytic_dom_sf"/>
</dbReference>
<evidence type="ECO:0000256" key="2">
    <source>
        <dbReference type="ARBA" id="ARBA00022801"/>
    </source>
</evidence>
<protein>
    <recommendedName>
        <fullName evidence="4">PDEase domain-containing protein</fullName>
    </recommendedName>
</protein>
<keyword evidence="6" id="KW-1185">Reference proteome</keyword>
<feature type="binding site" evidence="3">
    <location>
        <position position="39"/>
    </location>
    <ligand>
        <name>Zn(2+)</name>
        <dbReference type="ChEBI" id="CHEBI:29105"/>
        <label>1</label>
    </ligand>
</feature>
<dbReference type="InterPro" id="IPR002073">
    <property type="entry name" value="PDEase_catalytic_dom"/>
</dbReference>
<evidence type="ECO:0000313" key="5">
    <source>
        <dbReference type="EMBL" id="KAJ3664980.1"/>
    </source>
</evidence>
<dbReference type="EMBL" id="JALNTZ010000001">
    <property type="protein sequence ID" value="KAJ3664980.1"/>
    <property type="molecule type" value="Genomic_DNA"/>
</dbReference>
<dbReference type="Proteomes" id="UP001168821">
    <property type="component" value="Unassembled WGS sequence"/>
</dbReference>
<feature type="binding site" evidence="3">
    <location>
        <position position="40"/>
    </location>
    <ligand>
        <name>Zn(2+)</name>
        <dbReference type="ChEBI" id="CHEBI:29105"/>
        <label>1</label>
    </ligand>
</feature>
<gene>
    <name evidence="5" type="ORF">Zmor_000507</name>
</gene>
<proteinExistence type="predicted"/>
<dbReference type="GO" id="GO:0007165">
    <property type="term" value="P:signal transduction"/>
    <property type="evidence" value="ECO:0007669"/>
    <property type="project" value="InterPro"/>
</dbReference>
<evidence type="ECO:0000259" key="4">
    <source>
        <dbReference type="PROSITE" id="PS51845"/>
    </source>
</evidence>
<evidence type="ECO:0000256" key="1">
    <source>
        <dbReference type="ARBA" id="ARBA00022723"/>
    </source>
</evidence>